<accession>A0A655ZLL8</accession>
<organism evidence="1 2">
    <name type="scientific">Vibrio cholerae</name>
    <dbReference type="NCBI Taxonomy" id="666"/>
    <lineage>
        <taxon>Bacteria</taxon>
        <taxon>Pseudomonadati</taxon>
        <taxon>Pseudomonadota</taxon>
        <taxon>Gammaproteobacteria</taxon>
        <taxon>Vibrionales</taxon>
        <taxon>Vibrionaceae</taxon>
        <taxon>Vibrio</taxon>
    </lineage>
</organism>
<proteinExistence type="predicted"/>
<dbReference type="Proteomes" id="UP000046067">
    <property type="component" value="Unassembled WGS sequence"/>
</dbReference>
<reference evidence="1 2" key="1">
    <citation type="submission" date="2015-07" db="EMBL/GenBank/DDBJ databases">
        <authorList>
            <consortium name="Pathogen Informatics"/>
        </authorList>
    </citation>
    <scope>NUCLEOTIDE SEQUENCE [LARGE SCALE GENOMIC DNA]</scope>
    <source>
        <strain evidence="1 2">A325</strain>
    </source>
</reference>
<evidence type="ECO:0000313" key="2">
    <source>
        <dbReference type="Proteomes" id="UP000046067"/>
    </source>
</evidence>
<name>A0A655ZLL8_VIBCL</name>
<protein>
    <submittedName>
        <fullName evidence="1">Uncharacterized protein</fullName>
    </submittedName>
</protein>
<dbReference type="AlphaFoldDB" id="A0A655ZLL8"/>
<evidence type="ECO:0000313" key="1">
    <source>
        <dbReference type="EMBL" id="CSC73526.1"/>
    </source>
</evidence>
<sequence>MNPIAIRVLGMLTSRLVYGQFRTTNRDIDTKTIRIHRVNKLMTKAFLLVVTHQRTTNNTDVIRFVVDVFGLIKRLLELGQFHGQLIGTVTT</sequence>
<dbReference type="EMBL" id="CWQJ01000030">
    <property type="protein sequence ID" value="CSC73526.1"/>
    <property type="molecule type" value="Genomic_DNA"/>
</dbReference>
<gene>
    <name evidence="1" type="ORF">ERS013201_03408</name>
</gene>